<evidence type="ECO:0000313" key="3">
    <source>
        <dbReference type="EMBL" id="SHI20899.1"/>
    </source>
</evidence>
<dbReference type="AlphaFoldDB" id="A0A1M5Z9K6"/>
<dbReference type="STRING" id="299255.SAMN02745129_0052"/>
<dbReference type="EMBL" id="FQXG01000010">
    <property type="protein sequence ID" value="SHI20899.1"/>
    <property type="molecule type" value="Genomic_DNA"/>
</dbReference>
<accession>A0A1M5Z9K6</accession>
<dbReference type="RefSeq" id="WP_067661464.1">
    <property type="nucleotide sequence ID" value="NZ_FQXG01000010.1"/>
</dbReference>
<reference evidence="3 4" key="1">
    <citation type="submission" date="2016-11" db="EMBL/GenBank/DDBJ databases">
        <authorList>
            <person name="Jaros S."/>
            <person name="Januszkiewicz K."/>
            <person name="Wedrychowicz H."/>
        </authorList>
    </citation>
    <scope>NUCLEOTIDE SEQUENCE [LARGE SCALE GENOMIC DNA]</scope>
    <source>
        <strain evidence="3 4">DSM 16917</strain>
    </source>
</reference>
<feature type="region of interest" description="Disordered" evidence="1">
    <location>
        <begin position="138"/>
        <end position="169"/>
    </location>
</feature>
<dbReference type="InterPro" id="IPR002782">
    <property type="entry name" value="Mut7-C_RNAse_dom"/>
</dbReference>
<keyword evidence="4" id="KW-1185">Reference proteome</keyword>
<organism evidence="3 4">
    <name type="scientific">Ferrimonas marina</name>
    <dbReference type="NCBI Taxonomy" id="299255"/>
    <lineage>
        <taxon>Bacteria</taxon>
        <taxon>Pseudomonadati</taxon>
        <taxon>Pseudomonadota</taxon>
        <taxon>Gammaproteobacteria</taxon>
        <taxon>Alteromonadales</taxon>
        <taxon>Ferrimonadaceae</taxon>
        <taxon>Ferrimonas</taxon>
    </lineage>
</organism>
<sequence length="178" mass="19850">MNPPPRFLADAMLIRLARWLRALGYDTACYPSWPDSALVALANREGRWLLTRDRALVRELRPDRVIAIESQRPLAQLTQVLEALTLPPPQLRFDRCLLCNGPLTDWLVGRPPPQYASHCAIARLRHCADCQRLLARSPRQAHERGTQASPAANKLLNPRSSSPQTAAMTSAYAAPVLT</sequence>
<feature type="compositionally biased region" description="Polar residues" evidence="1">
    <location>
        <begin position="158"/>
        <end position="168"/>
    </location>
</feature>
<dbReference type="PANTHER" id="PTHR39081:SF1">
    <property type="entry name" value="MUT7-C RNASE DOMAIN-CONTAINING PROTEIN"/>
    <property type="match status" value="1"/>
</dbReference>
<name>A0A1M5Z9K6_9GAMM</name>
<protein>
    <submittedName>
        <fullName evidence="3">Mut7-C RNAse domain-containing protein</fullName>
    </submittedName>
</protein>
<proteinExistence type="predicted"/>
<evidence type="ECO:0000259" key="2">
    <source>
        <dbReference type="Pfam" id="PF01927"/>
    </source>
</evidence>
<feature type="domain" description="Mut7-C RNAse" evidence="2">
    <location>
        <begin position="5"/>
        <end position="133"/>
    </location>
</feature>
<evidence type="ECO:0000256" key="1">
    <source>
        <dbReference type="SAM" id="MobiDB-lite"/>
    </source>
</evidence>
<dbReference type="Proteomes" id="UP000184268">
    <property type="component" value="Unassembled WGS sequence"/>
</dbReference>
<dbReference type="Pfam" id="PF01927">
    <property type="entry name" value="Mut7-C"/>
    <property type="match status" value="1"/>
</dbReference>
<dbReference type="OrthoDB" id="9797655at2"/>
<dbReference type="PANTHER" id="PTHR39081">
    <property type="entry name" value="MUT7-C DOMAIN-CONTAINING PROTEIN"/>
    <property type="match status" value="1"/>
</dbReference>
<evidence type="ECO:0000313" key="4">
    <source>
        <dbReference type="Proteomes" id="UP000184268"/>
    </source>
</evidence>
<gene>
    <name evidence="3" type="ORF">SAMN02745129_0052</name>
</gene>